<evidence type="ECO:0000313" key="4">
    <source>
        <dbReference type="Proteomes" id="UP000286976"/>
    </source>
</evidence>
<gene>
    <name evidence="3" type="primary">ccoS</name>
    <name evidence="3" type="ORF">CWE15_03095</name>
</gene>
<proteinExistence type="predicted"/>
<evidence type="ECO:0000313" key="3">
    <source>
        <dbReference type="EMBL" id="RUO44167.1"/>
    </source>
</evidence>
<comment type="caution">
    <text evidence="3">The sequence shown here is derived from an EMBL/GenBank/DDBJ whole genome shotgun (WGS) entry which is preliminary data.</text>
</comment>
<dbReference type="RefSeq" id="WP_126756563.1">
    <property type="nucleotide sequence ID" value="NZ_PIPQ01000001.1"/>
</dbReference>
<name>A0A432X9V4_9GAMM</name>
<keyword evidence="2" id="KW-1133">Transmembrane helix</keyword>
<dbReference type="Pfam" id="PF03597">
    <property type="entry name" value="FixS"/>
    <property type="match status" value="1"/>
</dbReference>
<organism evidence="3 4">
    <name type="scientific">Aliidiomarina taiwanensis</name>
    <dbReference type="NCBI Taxonomy" id="946228"/>
    <lineage>
        <taxon>Bacteria</taxon>
        <taxon>Pseudomonadati</taxon>
        <taxon>Pseudomonadota</taxon>
        <taxon>Gammaproteobacteria</taxon>
        <taxon>Alteromonadales</taxon>
        <taxon>Idiomarinaceae</taxon>
        <taxon>Aliidiomarina</taxon>
    </lineage>
</organism>
<accession>A0A432X9V4</accession>
<dbReference type="PANTHER" id="PTHR41532:SF1">
    <property type="entry name" value="FIXS PROTEIN"/>
    <property type="match status" value="1"/>
</dbReference>
<keyword evidence="2" id="KW-0812">Transmembrane</keyword>
<dbReference type="EMBL" id="PIPQ01000001">
    <property type="protein sequence ID" value="RUO44167.1"/>
    <property type="molecule type" value="Genomic_DNA"/>
</dbReference>
<dbReference type="AlphaFoldDB" id="A0A432X9V4"/>
<reference evidence="3 4" key="1">
    <citation type="journal article" date="2011" name="Front. Microbiol.">
        <title>Genomic signatures of strain selection and enhancement in Bacillus atrophaeus var. globigii, a historical biowarfare simulant.</title>
        <authorList>
            <person name="Gibbons H.S."/>
            <person name="Broomall S.M."/>
            <person name="McNew L.A."/>
            <person name="Daligault H."/>
            <person name="Chapman C."/>
            <person name="Bruce D."/>
            <person name="Karavis M."/>
            <person name="Krepps M."/>
            <person name="McGregor P.A."/>
            <person name="Hong C."/>
            <person name="Park K.H."/>
            <person name="Akmal A."/>
            <person name="Feldman A."/>
            <person name="Lin J.S."/>
            <person name="Chang W.E."/>
            <person name="Higgs B.W."/>
            <person name="Demirev P."/>
            <person name="Lindquist J."/>
            <person name="Liem A."/>
            <person name="Fochler E."/>
            <person name="Read T.D."/>
            <person name="Tapia R."/>
            <person name="Johnson S."/>
            <person name="Bishop-Lilly K.A."/>
            <person name="Detter C."/>
            <person name="Han C."/>
            <person name="Sozhamannan S."/>
            <person name="Rosenzweig C.N."/>
            <person name="Skowronski E.W."/>
        </authorList>
    </citation>
    <scope>NUCLEOTIDE SEQUENCE [LARGE SCALE GENOMIC DNA]</scope>
    <source>
        <strain evidence="3 4">AIT1</strain>
    </source>
</reference>
<evidence type="ECO:0000256" key="2">
    <source>
        <dbReference type="SAM" id="Phobius"/>
    </source>
</evidence>
<evidence type="ECO:0000256" key="1">
    <source>
        <dbReference type="SAM" id="MobiDB-lite"/>
    </source>
</evidence>
<dbReference type="InterPro" id="IPR004714">
    <property type="entry name" value="Cyt_oxidase_maturation_cbb3"/>
</dbReference>
<sequence length="67" mass="7570">MEYLHIMVPVAIIIVAALIGLLFWSVRTGQFDDLERQGFNILLDDETPETKNDDKETPNKHSSAKSP</sequence>
<keyword evidence="4" id="KW-1185">Reference proteome</keyword>
<feature type="compositionally biased region" description="Basic and acidic residues" evidence="1">
    <location>
        <begin position="48"/>
        <end position="59"/>
    </location>
</feature>
<feature type="transmembrane region" description="Helical" evidence="2">
    <location>
        <begin position="6"/>
        <end position="26"/>
    </location>
</feature>
<keyword evidence="2" id="KW-0472">Membrane</keyword>
<dbReference type="OrthoDB" id="9802763at2"/>
<dbReference type="PANTHER" id="PTHR41532">
    <property type="entry name" value="FIXS PROTEIN"/>
    <property type="match status" value="1"/>
</dbReference>
<protein>
    <submittedName>
        <fullName evidence="3">Cbb3-type cytochrome oxidase assembly protein CcoS</fullName>
    </submittedName>
</protein>
<dbReference type="NCBIfam" id="TIGR00847">
    <property type="entry name" value="ccoS"/>
    <property type="match status" value="1"/>
</dbReference>
<dbReference type="Proteomes" id="UP000286976">
    <property type="component" value="Unassembled WGS sequence"/>
</dbReference>
<feature type="region of interest" description="Disordered" evidence="1">
    <location>
        <begin position="44"/>
        <end position="67"/>
    </location>
</feature>